<protein>
    <submittedName>
        <fullName evidence="1">Uncharacterized protein</fullName>
    </submittedName>
</protein>
<sequence length="63" mass="6532">MSTTTVTQSAVGVADSPPITEVAGRAVRHHTTQALRAVRIFAGAAVSVVLLGEYADGGPERER</sequence>
<organism evidence="1 2">
    <name type="scientific">Streptomyces coryli</name>
    <dbReference type="NCBI Taxonomy" id="1128680"/>
    <lineage>
        <taxon>Bacteria</taxon>
        <taxon>Bacillati</taxon>
        <taxon>Actinomycetota</taxon>
        <taxon>Actinomycetes</taxon>
        <taxon>Kitasatosporales</taxon>
        <taxon>Streptomycetaceae</taxon>
        <taxon>Streptomyces</taxon>
    </lineage>
</organism>
<gene>
    <name evidence="1" type="ORF">G5C51_40730</name>
</gene>
<dbReference type="Proteomes" id="UP000481583">
    <property type="component" value="Unassembled WGS sequence"/>
</dbReference>
<dbReference type="RefSeq" id="WP_165245794.1">
    <property type="nucleotide sequence ID" value="NZ_JAAKZV010000434.1"/>
</dbReference>
<proteinExistence type="predicted"/>
<evidence type="ECO:0000313" key="2">
    <source>
        <dbReference type="Proteomes" id="UP000481583"/>
    </source>
</evidence>
<reference evidence="1 2" key="1">
    <citation type="submission" date="2020-02" db="EMBL/GenBank/DDBJ databases">
        <title>Whole-genome analyses of novel actinobacteria.</title>
        <authorList>
            <person name="Sahin N."/>
        </authorList>
    </citation>
    <scope>NUCLEOTIDE SEQUENCE [LARGE SCALE GENOMIC DNA]</scope>
    <source>
        <strain evidence="1 2">A7024</strain>
    </source>
</reference>
<dbReference type="EMBL" id="JAAKZV010000434">
    <property type="protein sequence ID" value="NGN70197.1"/>
    <property type="molecule type" value="Genomic_DNA"/>
</dbReference>
<keyword evidence="2" id="KW-1185">Reference proteome</keyword>
<comment type="caution">
    <text evidence="1">The sequence shown here is derived from an EMBL/GenBank/DDBJ whole genome shotgun (WGS) entry which is preliminary data.</text>
</comment>
<accession>A0A6G4UEU9</accession>
<evidence type="ECO:0000313" key="1">
    <source>
        <dbReference type="EMBL" id="NGN70197.1"/>
    </source>
</evidence>
<name>A0A6G4UEU9_9ACTN</name>
<dbReference type="AlphaFoldDB" id="A0A6G4UEU9"/>